<dbReference type="InterPro" id="IPR037104">
    <property type="entry name" value="Annexin_sf"/>
</dbReference>
<sequence>MTGKVEKGVDFGIDEDDVVTANSLNKHLGRPTVVPFQGFNATADAEALRKAMKGFGTDEATIFQVLSRRTADQRMDILRAYKANFGK</sequence>
<reference evidence="4" key="1">
    <citation type="submission" date="2023-07" db="EMBL/GenBank/DDBJ databases">
        <title>Chromosome-level genome assembly of Artemia franciscana.</title>
        <authorList>
            <person name="Jo E."/>
        </authorList>
    </citation>
    <scope>NUCLEOTIDE SEQUENCE</scope>
    <source>
        <tissue evidence="4">Whole body</tissue>
    </source>
</reference>
<keyword evidence="3" id="KW-0041">Annexin</keyword>
<dbReference type="PANTHER" id="PTHR10502:SF102">
    <property type="entry name" value="ANNEXIN B11"/>
    <property type="match status" value="1"/>
</dbReference>
<dbReference type="GO" id="GO:0005634">
    <property type="term" value="C:nucleus"/>
    <property type="evidence" value="ECO:0007669"/>
    <property type="project" value="TreeGrafter"/>
</dbReference>
<evidence type="ECO:0000313" key="4">
    <source>
        <dbReference type="EMBL" id="KAK2727251.1"/>
    </source>
</evidence>
<dbReference type="PROSITE" id="PS51897">
    <property type="entry name" value="ANNEXIN_2"/>
    <property type="match status" value="1"/>
</dbReference>
<dbReference type="EMBL" id="JAVRJZ010000001">
    <property type="protein sequence ID" value="KAK2727251.1"/>
    <property type="molecule type" value="Genomic_DNA"/>
</dbReference>
<dbReference type="GO" id="GO:0005737">
    <property type="term" value="C:cytoplasm"/>
    <property type="evidence" value="ECO:0007669"/>
    <property type="project" value="TreeGrafter"/>
</dbReference>
<accession>A0AA88II02</accession>
<evidence type="ECO:0000256" key="3">
    <source>
        <dbReference type="ARBA" id="ARBA00023216"/>
    </source>
</evidence>
<dbReference type="AlphaFoldDB" id="A0AA88II02"/>
<dbReference type="Gene3D" id="1.10.220.10">
    <property type="entry name" value="Annexin"/>
    <property type="match status" value="1"/>
</dbReference>
<keyword evidence="2" id="KW-0677">Repeat</keyword>
<dbReference type="PANTHER" id="PTHR10502">
    <property type="entry name" value="ANNEXIN"/>
    <property type="match status" value="1"/>
</dbReference>
<evidence type="ECO:0008006" key="6">
    <source>
        <dbReference type="Google" id="ProtNLM"/>
    </source>
</evidence>
<evidence type="ECO:0000313" key="5">
    <source>
        <dbReference type="Proteomes" id="UP001187531"/>
    </source>
</evidence>
<dbReference type="GO" id="GO:0005886">
    <property type="term" value="C:plasma membrane"/>
    <property type="evidence" value="ECO:0007669"/>
    <property type="project" value="TreeGrafter"/>
</dbReference>
<comment type="caution">
    <text evidence="4">The sequence shown here is derived from an EMBL/GenBank/DDBJ whole genome shotgun (WGS) entry which is preliminary data.</text>
</comment>
<comment type="similarity">
    <text evidence="1">Belongs to the annexin family.</text>
</comment>
<keyword evidence="5" id="KW-1185">Reference proteome</keyword>
<dbReference type="GO" id="GO:0005544">
    <property type="term" value="F:calcium-dependent phospholipid binding"/>
    <property type="evidence" value="ECO:0007669"/>
    <property type="project" value="InterPro"/>
</dbReference>
<dbReference type="SUPFAM" id="SSF47874">
    <property type="entry name" value="Annexin"/>
    <property type="match status" value="1"/>
</dbReference>
<dbReference type="GO" id="GO:0001786">
    <property type="term" value="F:phosphatidylserine binding"/>
    <property type="evidence" value="ECO:0007669"/>
    <property type="project" value="TreeGrafter"/>
</dbReference>
<evidence type="ECO:0000256" key="2">
    <source>
        <dbReference type="ARBA" id="ARBA00022737"/>
    </source>
</evidence>
<dbReference type="InterPro" id="IPR018502">
    <property type="entry name" value="Annexin_repeat"/>
</dbReference>
<dbReference type="GO" id="GO:0012506">
    <property type="term" value="C:vesicle membrane"/>
    <property type="evidence" value="ECO:0007669"/>
    <property type="project" value="TreeGrafter"/>
</dbReference>
<proteinExistence type="inferred from homology"/>
<gene>
    <name evidence="4" type="ORF">QYM36_007929</name>
</gene>
<organism evidence="4 5">
    <name type="scientific">Artemia franciscana</name>
    <name type="common">Brine shrimp</name>
    <name type="synonym">Artemia sanfranciscana</name>
    <dbReference type="NCBI Taxonomy" id="6661"/>
    <lineage>
        <taxon>Eukaryota</taxon>
        <taxon>Metazoa</taxon>
        <taxon>Ecdysozoa</taxon>
        <taxon>Arthropoda</taxon>
        <taxon>Crustacea</taxon>
        <taxon>Branchiopoda</taxon>
        <taxon>Anostraca</taxon>
        <taxon>Artemiidae</taxon>
        <taxon>Artemia</taxon>
    </lineage>
</organism>
<protein>
    <recommendedName>
        <fullName evidence="6">Annexin</fullName>
    </recommendedName>
</protein>
<dbReference type="GO" id="GO:0005509">
    <property type="term" value="F:calcium ion binding"/>
    <property type="evidence" value="ECO:0007669"/>
    <property type="project" value="InterPro"/>
</dbReference>
<feature type="non-terminal residue" evidence="4">
    <location>
        <position position="1"/>
    </location>
</feature>
<dbReference type="Pfam" id="PF00191">
    <property type="entry name" value="Annexin"/>
    <property type="match status" value="1"/>
</dbReference>
<evidence type="ECO:0000256" key="1">
    <source>
        <dbReference type="ARBA" id="ARBA00007831"/>
    </source>
</evidence>
<name>A0AA88II02_ARTSF</name>
<dbReference type="Proteomes" id="UP001187531">
    <property type="component" value="Unassembled WGS sequence"/>
</dbReference>